<keyword evidence="2" id="KW-1185">Reference proteome</keyword>
<dbReference type="OrthoDB" id="1377090at2"/>
<comment type="caution">
    <text evidence="1">The sequence shown here is derived from an EMBL/GenBank/DDBJ whole genome shotgun (WGS) entry which is preliminary data.</text>
</comment>
<name>A0A4Q0I115_9FIRM</name>
<dbReference type="RefSeq" id="WP_128706393.1">
    <property type="nucleotide sequence ID" value="NZ_RLII01000029.1"/>
</dbReference>
<evidence type="ECO:0000313" key="1">
    <source>
        <dbReference type="EMBL" id="RXE57920.1"/>
    </source>
</evidence>
<proteinExistence type="predicted"/>
<sequence length="100" mass="11815">MFRDLSKDVFKISNIKDFVDFDSIKAWVSFDFQGIEYRWDIRLDDDWFDVGLIDKINDLVIKSGSQKRFYTFSQDQNLLAVFLDNVVVKKLNALTSCDFK</sequence>
<accession>A0A4Q0I115</accession>
<reference evidence="2" key="1">
    <citation type="submission" date="2018-11" db="EMBL/GenBank/DDBJ databases">
        <title>Genome sequencing of a novel mesophilic and cellulolytic organism within the genus Hungateiclostridium.</title>
        <authorList>
            <person name="Rettenmaier R."/>
            <person name="Liebl W."/>
            <person name="Zverlov V."/>
        </authorList>
    </citation>
    <scope>NUCLEOTIDE SEQUENCE [LARGE SCALE GENOMIC DNA]</scope>
    <source>
        <strain evidence="2">N2K1</strain>
    </source>
</reference>
<dbReference type="AlphaFoldDB" id="A0A4Q0I115"/>
<organism evidence="1 2">
    <name type="scientific">Acetivibrio mesophilus</name>
    <dbReference type="NCBI Taxonomy" id="2487273"/>
    <lineage>
        <taxon>Bacteria</taxon>
        <taxon>Bacillati</taxon>
        <taxon>Bacillota</taxon>
        <taxon>Clostridia</taxon>
        <taxon>Eubacteriales</taxon>
        <taxon>Oscillospiraceae</taxon>
        <taxon>Acetivibrio</taxon>
    </lineage>
</organism>
<gene>
    <name evidence="1" type="ORF">EFD62_14925</name>
</gene>
<dbReference type="Proteomes" id="UP000289166">
    <property type="component" value="Unassembled WGS sequence"/>
</dbReference>
<protein>
    <submittedName>
        <fullName evidence="1">Uncharacterized protein</fullName>
    </submittedName>
</protein>
<evidence type="ECO:0000313" key="2">
    <source>
        <dbReference type="Proteomes" id="UP000289166"/>
    </source>
</evidence>
<dbReference type="EMBL" id="RLII01000029">
    <property type="protein sequence ID" value="RXE57920.1"/>
    <property type="molecule type" value="Genomic_DNA"/>
</dbReference>